<name>A0A518ILS8_9PLAN</name>
<dbReference type="KEGG" id="gfm:Enr17x_61250"/>
<sequence>MYHFHPDNSKTATHVLSEGPLVIEMGRVRFCAVRTRVSSSGLTLVELLMAMAISSILVVALGGIVTATQSAWKHTQGIEDSQAQITATFDRIKMMVSQAGIYQVSGQPPQVGLAVVTHSWNSVDIANTLVVWTGGRNGGISDQGIVTRLPKINELLIYTSDPEDAHNLIEVALPDVDSSIDFNSSSFNSTIRSAIKSNSAESALLSDRIKSSQFVLSGNPWGSPIGNIRFDIVKTPSDSILNGITPGTSDWMNLPWPQGTTSSTSGLRLVTINYEIQFETAERTSLNDVNSPTALPFFGSSSRYYAYAP</sequence>
<reference evidence="2 3" key="1">
    <citation type="submission" date="2019-03" db="EMBL/GenBank/DDBJ databases">
        <title>Deep-cultivation of Planctomycetes and their phenomic and genomic characterization uncovers novel biology.</title>
        <authorList>
            <person name="Wiegand S."/>
            <person name="Jogler M."/>
            <person name="Boedeker C."/>
            <person name="Pinto D."/>
            <person name="Vollmers J."/>
            <person name="Rivas-Marin E."/>
            <person name="Kohn T."/>
            <person name="Peeters S.H."/>
            <person name="Heuer A."/>
            <person name="Rast P."/>
            <person name="Oberbeckmann S."/>
            <person name="Bunk B."/>
            <person name="Jeske O."/>
            <person name="Meyerdierks A."/>
            <person name="Storesund J.E."/>
            <person name="Kallscheuer N."/>
            <person name="Luecker S."/>
            <person name="Lage O.M."/>
            <person name="Pohl T."/>
            <person name="Merkel B.J."/>
            <person name="Hornburger P."/>
            <person name="Mueller R.-W."/>
            <person name="Bruemmer F."/>
            <person name="Labrenz M."/>
            <person name="Spormann A.M."/>
            <person name="Op den Camp H."/>
            <person name="Overmann J."/>
            <person name="Amann R."/>
            <person name="Jetten M.S.M."/>
            <person name="Mascher T."/>
            <person name="Medema M.H."/>
            <person name="Devos D.P."/>
            <person name="Kaster A.-K."/>
            <person name="Ovreas L."/>
            <person name="Rohde M."/>
            <person name="Galperin M.Y."/>
            <person name="Jogler C."/>
        </authorList>
    </citation>
    <scope>NUCLEOTIDE SEQUENCE [LARGE SCALE GENOMIC DNA]</scope>
    <source>
        <strain evidence="2 3">Enr17</strain>
    </source>
</reference>
<dbReference type="Pfam" id="PF07963">
    <property type="entry name" value="N_methyl"/>
    <property type="match status" value="1"/>
</dbReference>
<keyword evidence="1" id="KW-0812">Transmembrane</keyword>
<keyword evidence="3" id="KW-1185">Reference proteome</keyword>
<dbReference type="EMBL" id="CP037452">
    <property type="protein sequence ID" value="QDV54042.1"/>
    <property type="molecule type" value="Genomic_DNA"/>
</dbReference>
<dbReference type="PROSITE" id="PS00409">
    <property type="entry name" value="PROKAR_NTER_METHYL"/>
    <property type="match status" value="1"/>
</dbReference>
<evidence type="ECO:0000313" key="2">
    <source>
        <dbReference type="EMBL" id="QDV54042.1"/>
    </source>
</evidence>
<keyword evidence="1" id="KW-1133">Transmembrane helix</keyword>
<dbReference type="OrthoDB" id="246242at2"/>
<proteinExistence type="predicted"/>
<evidence type="ECO:0000256" key="1">
    <source>
        <dbReference type="SAM" id="Phobius"/>
    </source>
</evidence>
<accession>A0A518ILS8</accession>
<dbReference type="AlphaFoldDB" id="A0A518ILS8"/>
<dbReference type="InterPro" id="IPR012902">
    <property type="entry name" value="N_methyl_site"/>
</dbReference>
<gene>
    <name evidence="2" type="ORF">Enr17x_61250</name>
</gene>
<organism evidence="2 3">
    <name type="scientific">Gimesia fumaroli</name>
    <dbReference type="NCBI Taxonomy" id="2527976"/>
    <lineage>
        <taxon>Bacteria</taxon>
        <taxon>Pseudomonadati</taxon>
        <taxon>Planctomycetota</taxon>
        <taxon>Planctomycetia</taxon>
        <taxon>Planctomycetales</taxon>
        <taxon>Planctomycetaceae</taxon>
        <taxon>Gimesia</taxon>
    </lineage>
</organism>
<feature type="transmembrane region" description="Helical" evidence="1">
    <location>
        <begin position="47"/>
        <end position="67"/>
    </location>
</feature>
<protein>
    <submittedName>
        <fullName evidence="2">Uncharacterized protein</fullName>
    </submittedName>
</protein>
<dbReference type="Proteomes" id="UP000318313">
    <property type="component" value="Chromosome"/>
</dbReference>
<keyword evidence="1" id="KW-0472">Membrane</keyword>
<dbReference type="RefSeq" id="WP_145313850.1">
    <property type="nucleotide sequence ID" value="NZ_CP037452.1"/>
</dbReference>
<evidence type="ECO:0000313" key="3">
    <source>
        <dbReference type="Proteomes" id="UP000318313"/>
    </source>
</evidence>
<dbReference type="NCBIfam" id="TIGR02532">
    <property type="entry name" value="IV_pilin_GFxxxE"/>
    <property type="match status" value="1"/>
</dbReference>